<sequence>MRKLAGVVTACLLFFILTACGAQEDSGQEDNSTAESSETVVIKAMNWQFDKEEYAAGAGDVTVELKNEEGNHGIVIVGADNGSDLVISGSDSKTVTLEPGEYEIQCNIPCGPGHEEMVSTLVVS</sequence>
<name>A0A268NXI1_SHOCL</name>
<accession>A0A268NXI1</accession>
<dbReference type="Proteomes" id="UP000216207">
    <property type="component" value="Unassembled WGS sequence"/>
</dbReference>
<evidence type="ECO:0008006" key="4">
    <source>
        <dbReference type="Google" id="ProtNLM"/>
    </source>
</evidence>
<evidence type="ECO:0000256" key="1">
    <source>
        <dbReference type="SAM" id="SignalP"/>
    </source>
</evidence>
<dbReference type="AlphaFoldDB" id="A0A268NXI1"/>
<dbReference type="RefSeq" id="WP_073303969.1">
    <property type="nucleotide sequence ID" value="NZ_JAIEWK010000010.1"/>
</dbReference>
<gene>
    <name evidence="2" type="ORF">CHH72_15280</name>
</gene>
<proteinExistence type="predicted"/>
<dbReference type="InterPro" id="IPR008972">
    <property type="entry name" value="Cupredoxin"/>
</dbReference>
<dbReference type="PROSITE" id="PS51257">
    <property type="entry name" value="PROKAR_LIPOPROTEIN"/>
    <property type="match status" value="1"/>
</dbReference>
<keyword evidence="1" id="KW-0732">Signal</keyword>
<feature type="chain" id="PRO_5012786264" description="Cytochrome C oxidase subunit II" evidence="1">
    <location>
        <begin position="22"/>
        <end position="124"/>
    </location>
</feature>
<organism evidence="2 3">
    <name type="scientific">Shouchella clausii</name>
    <name type="common">Alkalihalobacillus clausii</name>
    <dbReference type="NCBI Taxonomy" id="79880"/>
    <lineage>
        <taxon>Bacteria</taxon>
        <taxon>Bacillati</taxon>
        <taxon>Bacillota</taxon>
        <taxon>Bacilli</taxon>
        <taxon>Bacillales</taxon>
        <taxon>Bacillaceae</taxon>
        <taxon>Shouchella</taxon>
    </lineage>
</organism>
<feature type="signal peptide" evidence="1">
    <location>
        <begin position="1"/>
        <end position="21"/>
    </location>
</feature>
<dbReference type="SUPFAM" id="SSF49503">
    <property type="entry name" value="Cupredoxins"/>
    <property type="match status" value="1"/>
</dbReference>
<protein>
    <recommendedName>
        <fullName evidence="4">Cytochrome C oxidase subunit II</fullName>
    </recommendedName>
</protein>
<dbReference type="Gene3D" id="2.60.40.420">
    <property type="entry name" value="Cupredoxins - blue copper proteins"/>
    <property type="match status" value="1"/>
</dbReference>
<reference evidence="2 3" key="1">
    <citation type="submission" date="2017-07" db="EMBL/GenBank/DDBJ databases">
        <title>Isolation and whole genome analysis of endospore-forming bacteria from heroin.</title>
        <authorList>
            <person name="Kalinowski J."/>
            <person name="Ahrens B."/>
            <person name="Al-Dilaimi A."/>
            <person name="Winkler A."/>
            <person name="Wibberg D."/>
            <person name="Schleenbecker U."/>
            <person name="Ruckert C."/>
            <person name="Wolfel R."/>
            <person name="Grass G."/>
        </authorList>
    </citation>
    <scope>NUCLEOTIDE SEQUENCE [LARGE SCALE GENOMIC DNA]</scope>
    <source>
        <strain evidence="2 3">7539</strain>
    </source>
</reference>
<comment type="caution">
    <text evidence="2">The sequence shown here is derived from an EMBL/GenBank/DDBJ whole genome shotgun (WGS) entry which is preliminary data.</text>
</comment>
<evidence type="ECO:0000313" key="2">
    <source>
        <dbReference type="EMBL" id="PAE88204.1"/>
    </source>
</evidence>
<dbReference type="EMBL" id="NPCC01000023">
    <property type="protein sequence ID" value="PAE88204.1"/>
    <property type="molecule type" value="Genomic_DNA"/>
</dbReference>
<evidence type="ECO:0000313" key="3">
    <source>
        <dbReference type="Proteomes" id="UP000216207"/>
    </source>
</evidence>